<proteinExistence type="predicted"/>
<evidence type="ECO:0000313" key="1">
    <source>
        <dbReference type="EMBL" id="AGF85632.1"/>
    </source>
</evidence>
<gene>
    <name evidence="1" type="ORF">glt_00827</name>
</gene>
<evidence type="ECO:0000313" key="2">
    <source>
        <dbReference type="Proteomes" id="UP000241071"/>
    </source>
</evidence>
<organism evidence="1 2">
    <name type="scientific">Moumouvirus goulette</name>
    <dbReference type="NCBI Taxonomy" id="1247379"/>
    <lineage>
        <taxon>Viruses</taxon>
        <taxon>Varidnaviria</taxon>
        <taxon>Bamfordvirae</taxon>
        <taxon>Nucleocytoviricota</taxon>
        <taxon>Megaviricetes</taxon>
        <taxon>Imitervirales</taxon>
        <taxon>Mimiviridae</taxon>
        <taxon>Megamimivirinae</taxon>
        <taxon>Moumouvirus</taxon>
        <taxon>Moumouvirus goulettemassiliense</taxon>
    </lineage>
</organism>
<protein>
    <submittedName>
        <fullName evidence="1">Uncharacterized protein</fullName>
    </submittedName>
</protein>
<dbReference type="EMBL" id="KC008572">
    <property type="protein sequence ID" value="AGF85632.1"/>
    <property type="molecule type" value="Genomic_DNA"/>
</dbReference>
<dbReference type="Proteomes" id="UP000241071">
    <property type="component" value="Segment"/>
</dbReference>
<sequence>MSYPSFLTTKAISEWQYDCLELCEKIRCEKLCLCVKKDMANLTPEEYSTLAHEFAKLDEFQHVILNLFTLDE</sequence>
<accession>M1PXX3</accession>
<name>M1PXX3_9VIRU</name>
<reference evidence="1 2" key="1">
    <citation type="submission" date="2012-10" db="EMBL/GenBank/DDBJ databases">
        <title>Complete genome sequence of Moumouvirus goulette.</title>
        <authorList>
            <person name="Fournous G."/>
            <person name="Bougalmi M."/>
            <person name="Colson P."/>
        </authorList>
    </citation>
    <scope>NUCLEOTIDE SEQUENCE [LARGE SCALE GENOMIC DNA]</scope>
</reference>
<keyword evidence="2" id="KW-1185">Reference proteome</keyword>